<protein>
    <submittedName>
        <fullName evidence="1">Uncharacterized protein</fullName>
    </submittedName>
</protein>
<dbReference type="KEGG" id="mic:Mic7113_6455"/>
<dbReference type="EMBL" id="CP003631">
    <property type="protein sequence ID" value="AFZ22035.1"/>
    <property type="molecule type" value="Genomic_DNA"/>
</dbReference>
<dbReference type="HOGENOM" id="CLU_1523471_0_0_3"/>
<sequence length="176" mass="20630">MAENAPFPDLAVKLRKVIQVSGRAAENQLRSILQSLEAIADKLESWAKPTGVIGNSVTRPNLQTVKEVSEAIDELLELFIKLEKWLEKRDLEQPYWSKLLEEIPNTRRQHLTINLRNKLGTYYRWRNDIQNSRNKRIPRKEELTYEEDRLEVASKIMDLSENLRNVVEKVSETLEF</sequence>
<dbReference type="RefSeq" id="WP_015186162.1">
    <property type="nucleotide sequence ID" value="NC_019739.1"/>
</dbReference>
<evidence type="ECO:0000313" key="2">
    <source>
        <dbReference type="Proteomes" id="UP000010471"/>
    </source>
</evidence>
<name>K9WNQ6_9CYAN</name>
<keyword evidence="1" id="KW-0614">Plasmid</keyword>
<proteinExistence type="predicted"/>
<accession>K9WNQ6</accession>
<reference evidence="1 2" key="1">
    <citation type="submission" date="2012-06" db="EMBL/GenBank/DDBJ databases">
        <title>Finished plasmid 1 of genome of Microcoleus sp. PCC 7113.</title>
        <authorList>
            <consortium name="US DOE Joint Genome Institute"/>
            <person name="Gugger M."/>
            <person name="Coursin T."/>
            <person name="Rippka R."/>
            <person name="Tandeau De Marsac N."/>
            <person name="Huntemann M."/>
            <person name="Wei C.-L."/>
            <person name="Han J."/>
            <person name="Detter J.C."/>
            <person name="Han C."/>
            <person name="Tapia R."/>
            <person name="Chen A."/>
            <person name="Kyrpides N."/>
            <person name="Mavromatis K."/>
            <person name="Markowitz V."/>
            <person name="Szeto E."/>
            <person name="Ivanova N."/>
            <person name="Pagani I."/>
            <person name="Pati A."/>
            <person name="Goodwin L."/>
            <person name="Nordberg H.P."/>
            <person name="Cantor M.N."/>
            <person name="Hua S.X."/>
            <person name="Woyke T."/>
            <person name="Kerfeld C.A."/>
        </authorList>
    </citation>
    <scope>NUCLEOTIDE SEQUENCE [LARGE SCALE GENOMIC DNA]</scope>
    <source>
        <strain evidence="1 2">PCC 7113</strain>
        <plasmid evidence="1 2">pMIC7113.01</plasmid>
    </source>
</reference>
<evidence type="ECO:0000313" key="1">
    <source>
        <dbReference type="EMBL" id="AFZ22035.1"/>
    </source>
</evidence>
<dbReference type="AlphaFoldDB" id="K9WNQ6"/>
<keyword evidence="2" id="KW-1185">Reference proteome</keyword>
<geneLocation type="plasmid" evidence="1 2">
    <name>pMIC7113.01</name>
</geneLocation>
<dbReference type="Proteomes" id="UP000010471">
    <property type="component" value="Plasmid pMIC7113.01"/>
</dbReference>
<organism evidence="1 2">
    <name type="scientific">Allocoleopsis franciscana PCC 7113</name>
    <dbReference type="NCBI Taxonomy" id="1173027"/>
    <lineage>
        <taxon>Bacteria</taxon>
        <taxon>Bacillati</taxon>
        <taxon>Cyanobacteriota</taxon>
        <taxon>Cyanophyceae</taxon>
        <taxon>Coleofasciculales</taxon>
        <taxon>Coleofasciculaceae</taxon>
        <taxon>Allocoleopsis</taxon>
        <taxon>Allocoleopsis franciscana</taxon>
    </lineage>
</organism>
<gene>
    <name evidence="1" type="ORF">Mic7113_6455</name>
</gene>